<reference evidence="1 2" key="1">
    <citation type="submission" date="2017-05" db="EMBL/GenBank/DDBJ databases">
        <title>Complete and WGS of Bordetella genogroups.</title>
        <authorList>
            <person name="Spilker T."/>
            <person name="LiPuma J."/>
        </authorList>
    </citation>
    <scope>NUCLEOTIDE SEQUENCE [LARGE SCALE GENOMIC DNA]</scope>
    <source>
        <strain evidence="1 2">AU17610</strain>
    </source>
</reference>
<protein>
    <submittedName>
        <fullName evidence="1">Uncharacterized protein</fullName>
    </submittedName>
</protein>
<evidence type="ECO:0000313" key="1">
    <source>
        <dbReference type="EMBL" id="OZI39013.1"/>
    </source>
</evidence>
<dbReference type="EMBL" id="NEVL01000002">
    <property type="protein sequence ID" value="OZI39013.1"/>
    <property type="molecule type" value="Genomic_DNA"/>
</dbReference>
<organism evidence="1 2">
    <name type="scientific">Bordetella genomosp. 1</name>
    <dbReference type="NCBI Taxonomy" id="1395607"/>
    <lineage>
        <taxon>Bacteria</taxon>
        <taxon>Pseudomonadati</taxon>
        <taxon>Pseudomonadota</taxon>
        <taxon>Betaproteobacteria</taxon>
        <taxon>Burkholderiales</taxon>
        <taxon>Alcaligenaceae</taxon>
        <taxon>Bordetella</taxon>
    </lineage>
</organism>
<name>A0A261SRU8_9BORD</name>
<dbReference type="AlphaFoldDB" id="A0A261SRU8"/>
<comment type="caution">
    <text evidence="1">The sequence shown here is derived from an EMBL/GenBank/DDBJ whole genome shotgun (WGS) entry which is preliminary data.</text>
</comment>
<accession>A0A261SRU8</accession>
<sequence length="59" mass="7096">MTYDDALEIARRALDEAMRLHGQDRAKVYEEMRLREQQDPELERAMNVIGRFTQFSTRH</sequence>
<dbReference type="OrthoDB" id="8665750at2"/>
<gene>
    <name evidence="1" type="ORF">CEG14_05615</name>
</gene>
<proteinExistence type="predicted"/>
<dbReference type="RefSeq" id="WP_094825387.1">
    <property type="nucleotide sequence ID" value="NZ_NEVL01000002.1"/>
</dbReference>
<evidence type="ECO:0000313" key="2">
    <source>
        <dbReference type="Proteomes" id="UP000217005"/>
    </source>
</evidence>
<dbReference type="Proteomes" id="UP000217005">
    <property type="component" value="Unassembled WGS sequence"/>
</dbReference>